<protein>
    <recommendedName>
        <fullName evidence="3">HEPN domain-containing protein</fullName>
    </recommendedName>
</protein>
<reference evidence="1 2" key="1">
    <citation type="submission" date="2019-09" db="EMBL/GenBank/DDBJ databases">
        <authorList>
            <person name="Depoorter E."/>
        </authorList>
    </citation>
    <scope>NUCLEOTIDE SEQUENCE [LARGE SCALE GENOMIC DNA]</scope>
    <source>
        <strain evidence="1">R-18109</strain>
    </source>
</reference>
<evidence type="ECO:0000313" key="1">
    <source>
        <dbReference type="EMBL" id="VWC54014.1"/>
    </source>
</evidence>
<organism evidence="1 2">
    <name type="scientific">Burkholderia lata (strain ATCC 17760 / DSM 23089 / LMG 22485 / NCIMB 9086 / R18194 / 383)</name>
    <dbReference type="NCBI Taxonomy" id="482957"/>
    <lineage>
        <taxon>Bacteria</taxon>
        <taxon>Pseudomonadati</taxon>
        <taxon>Pseudomonadota</taxon>
        <taxon>Betaproteobacteria</taxon>
        <taxon>Burkholderiales</taxon>
        <taxon>Burkholderiaceae</taxon>
        <taxon>Burkholderia</taxon>
        <taxon>Burkholderia cepacia complex</taxon>
    </lineage>
</organism>
<gene>
    <name evidence="1" type="ORF">BLA18109_00573</name>
</gene>
<name>A0A6P2T8Q8_BURL3</name>
<sequence>MDDRELHQRSMNIGAHLAWSAAFLVSANAADEQHNLLAAAFSYYYSTFHAGFALINTNHTFHMPDMERIHHNKVELYLENNLPLSLVQKAKNLRVTREFLSYLGADDPASKLRIVRGHGIATALGTRDVRGLVDIARADSEEIFKYIYATVEAFCKTHKWQPLQHGREYYVDEYLDEDILLNVIPREGDGAKLMRRTVNLLLSEDNV</sequence>
<accession>A0A6P2T8Q8</accession>
<evidence type="ECO:0008006" key="3">
    <source>
        <dbReference type="Google" id="ProtNLM"/>
    </source>
</evidence>
<proteinExistence type="predicted"/>
<dbReference type="EMBL" id="CABVQH010000002">
    <property type="protein sequence ID" value="VWC54014.1"/>
    <property type="molecule type" value="Genomic_DNA"/>
</dbReference>
<evidence type="ECO:0000313" key="2">
    <source>
        <dbReference type="Proteomes" id="UP000494260"/>
    </source>
</evidence>
<dbReference type="RefSeq" id="WP_174949045.1">
    <property type="nucleotide sequence ID" value="NZ_CABVQH010000002.1"/>
</dbReference>
<dbReference type="Proteomes" id="UP000494260">
    <property type="component" value="Unassembled WGS sequence"/>
</dbReference>
<dbReference type="AlphaFoldDB" id="A0A6P2T8Q8"/>